<keyword evidence="3" id="KW-0862">Zinc</keyword>
<dbReference type="STRING" id="40149.A0A0E0BWB5"/>
<dbReference type="eggNOG" id="KOG3002">
    <property type="taxonomic scope" value="Eukaryota"/>
</dbReference>
<dbReference type="PANTHER" id="PTHR46632">
    <property type="entry name" value="E3 UBIQUITIN-PROTEIN LIGASE SINA-LIKE 4"/>
    <property type="match status" value="1"/>
</dbReference>
<organism evidence="8">
    <name type="scientific">Oryza meridionalis</name>
    <dbReference type="NCBI Taxonomy" id="40149"/>
    <lineage>
        <taxon>Eukaryota</taxon>
        <taxon>Viridiplantae</taxon>
        <taxon>Streptophyta</taxon>
        <taxon>Embryophyta</taxon>
        <taxon>Tracheophyta</taxon>
        <taxon>Spermatophyta</taxon>
        <taxon>Magnoliopsida</taxon>
        <taxon>Liliopsida</taxon>
        <taxon>Poales</taxon>
        <taxon>Poaceae</taxon>
        <taxon>BOP clade</taxon>
        <taxon>Oryzoideae</taxon>
        <taxon>Oryzeae</taxon>
        <taxon>Oryzinae</taxon>
        <taxon>Oryza</taxon>
    </lineage>
</organism>
<reference evidence="8" key="1">
    <citation type="submission" date="2015-04" db="UniProtKB">
        <authorList>
            <consortium name="EnsemblPlants"/>
        </authorList>
    </citation>
    <scope>IDENTIFICATION</scope>
</reference>
<evidence type="ECO:0000256" key="1">
    <source>
        <dbReference type="ARBA" id="ARBA00022723"/>
    </source>
</evidence>
<evidence type="ECO:0000256" key="6">
    <source>
        <dbReference type="SAM" id="MobiDB-lite"/>
    </source>
</evidence>
<evidence type="ECO:0000256" key="5">
    <source>
        <dbReference type="PROSITE-ProRule" id="PRU00455"/>
    </source>
</evidence>
<feature type="compositionally biased region" description="Polar residues" evidence="6">
    <location>
        <begin position="40"/>
        <end position="49"/>
    </location>
</feature>
<dbReference type="PROSITE" id="PS51081">
    <property type="entry name" value="ZF_SIAH"/>
    <property type="match status" value="1"/>
</dbReference>
<keyword evidence="9" id="KW-1185">Reference proteome</keyword>
<dbReference type="UniPathway" id="UPA00143"/>
<dbReference type="InterPro" id="IPR044286">
    <property type="entry name" value="SINL_plant"/>
</dbReference>
<evidence type="ECO:0000259" key="7">
    <source>
        <dbReference type="PROSITE" id="PS51081"/>
    </source>
</evidence>
<dbReference type="Proteomes" id="UP000008021">
    <property type="component" value="Chromosome 1"/>
</dbReference>
<keyword evidence="1" id="KW-0479">Metal-binding</keyword>
<feature type="domain" description="SIAH-type" evidence="7">
    <location>
        <begin position="203"/>
        <end position="261"/>
    </location>
</feature>
<dbReference type="GO" id="GO:0016567">
    <property type="term" value="P:protein ubiquitination"/>
    <property type="evidence" value="ECO:0007669"/>
    <property type="project" value="UniProtKB-UniPathway"/>
</dbReference>
<name>A0A0E0BWB5_9ORYZ</name>
<evidence type="ECO:0000256" key="2">
    <source>
        <dbReference type="ARBA" id="ARBA00022771"/>
    </source>
</evidence>
<feature type="region of interest" description="Disordered" evidence="6">
    <location>
        <begin position="99"/>
        <end position="130"/>
    </location>
</feature>
<dbReference type="HOGENOM" id="CLU_060441_0_0_1"/>
<dbReference type="InterPro" id="IPR013010">
    <property type="entry name" value="Znf_SIAH"/>
</dbReference>
<comment type="function">
    <text evidence="4">E3 ubiquitin-protein ligase that mediates ubiquitination and subsequent proteasomal degradation of target proteins. E3 ubiquitin ligases accept ubiquitin from an E2 ubiquitin-conjugating enzyme in the form of a thioester and then directly transfers the ubiquitin to targeted substrates. It probably triggers the ubiquitin-mediated degradation of different substrates.</text>
</comment>
<evidence type="ECO:0000313" key="9">
    <source>
        <dbReference type="Proteomes" id="UP000008021"/>
    </source>
</evidence>
<evidence type="ECO:0000256" key="4">
    <source>
        <dbReference type="ARBA" id="ARBA00024004"/>
    </source>
</evidence>
<dbReference type="Gramene" id="OMERI01G01030.1">
    <property type="protein sequence ID" value="OMERI01G01030.1"/>
    <property type="gene ID" value="OMERI01G01030"/>
</dbReference>
<dbReference type="SUPFAM" id="SSF49599">
    <property type="entry name" value="TRAF domain-like"/>
    <property type="match status" value="1"/>
</dbReference>
<dbReference type="GO" id="GO:0008270">
    <property type="term" value="F:zinc ion binding"/>
    <property type="evidence" value="ECO:0007669"/>
    <property type="project" value="UniProtKB-KW"/>
</dbReference>
<dbReference type="AlphaFoldDB" id="A0A0E0BWB5"/>
<protein>
    <recommendedName>
        <fullName evidence="7">SIAH-type domain-containing protein</fullName>
    </recommendedName>
</protein>
<evidence type="ECO:0000313" key="8">
    <source>
        <dbReference type="EnsemblPlants" id="OMERI01G01030.1"/>
    </source>
</evidence>
<dbReference type="Pfam" id="PF21361">
    <property type="entry name" value="Sina_ZnF"/>
    <property type="match status" value="1"/>
</dbReference>
<feature type="region of interest" description="Disordered" evidence="6">
    <location>
        <begin position="1"/>
        <end position="86"/>
    </location>
</feature>
<reference evidence="8" key="2">
    <citation type="submission" date="2018-05" db="EMBL/GenBank/DDBJ databases">
        <title>OmerRS3 (Oryza meridionalis Reference Sequence Version 3).</title>
        <authorList>
            <person name="Zhang J."/>
            <person name="Kudrna D."/>
            <person name="Lee S."/>
            <person name="Talag J."/>
            <person name="Welchert J."/>
            <person name="Wing R.A."/>
        </authorList>
    </citation>
    <scope>NUCLEOTIDE SEQUENCE [LARGE SCALE GENOMIC DNA]</scope>
    <source>
        <strain evidence="8">cv. OR44</strain>
    </source>
</reference>
<accession>A0A0E0BWB5</accession>
<feature type="compositionally biased region" description="Basic residues" evidence="6">
    <location>
        <begin position="76"/>
        <end position="86"/>
    </location>
</feature>
<dbReference type="InterPro" id="IPR013083">
    <property type="entry name" value="Znf_RING/FYVE/PHD"/>
</dbReference>
<dbReference type="PANTHER" id="PTHR46632:SF14">
    <property type="entry name" value="RING-TYPE E3 UBIQUITIN TRANSFERASE"/>
    <property type="match status" value="1"/>
</dbReference>
<sequence>MSSGRVGDRIAIPAAGTARRRRRDPTTGPESPVYLEGSRWSLSPAYQPSSRRRRDEEGCTYSRRRGRTGSRCNSPPRRRRRPRSCRSRSRTRSYECEDSRCCHTRPSPHSDDREDDDDEQEGSWYHPPADNEFTVRIDGVGADDGIFQCDGCFAMLSSPIYECANGDVICERCSYDDGGARVCRKCGTMELARSRAIGHLLRCIRFACKNRRYGCPSFLPRLDMDEHELSCDHEPCFCPIRRCGFAGAADSLARHLTARHGWGRLRVAYGEAAVVPVQSPTILRADDGRIFHLSCTRERGGGTAMSMVCIRPDHVTGAEEEFTYEVRTACQRLQMQAAVEGTSLRYGMKDAVQARVTVPDDMLLRQGDAVQVFVRKATSAAGAANNN</sequence>
<proteinExistence type="predicted"/>
<keyword evidence="2 5" id="KW-0863">Zinc-finger</keyword>
<evidence type="ECO:0000256" key="3">
    <source>
        <dbReference type="ARBA" id="ARBA00022833"/>
    </source>
</evidence>
<dbReference type="EnsemblPlants" id="OMERI01G01030.1">
    <property type="protein sequence ID" value="OMERI01G01030.1"/>
    <property type="gene ID" value="OMERI01G01030"/>
</dbReference>
<dbReference type="Gene3D" id="3.30.40.10">
    <property type="entry name" value="Zinc/RING finger domain, C3HC4 (zinc finger)"/>
    <property type="match status" value="1"/>
</dbReference>